<dbReference type="GO" id="GO:0016301">
    <property type="term" value="F:kinase activity"/>
    <property type="evidence" value="ECO:0007669"/>
    <property type="project" value="UniProtKB-KW"/>
</dbReference>
<sequence>MDLVYGTIEGMKSMELNLPNDLKKIIGKMTWLPNKIGRSNACVYQIISDQQRWYLKIQPYAPFESSLKKEKEILDWLQNKLPVPRAIYYKQFATNEFLLLSEVPGWMACDEKWRNQAEHVVIWLAKGLKMIHSIPIANCPFQSDPDKLIQEAYLRMIQGYVDENDFDTARLGKTATELFDLLIQTKPTTYDPVWGHGDYCLPNILISEEGIRGFIDWSRGGVTDRYFDLALAVRSITYNLGKKEYVPLFFQAYELENINQSKIEFYQLLDEFF</sequence>
<dbReference type="GO" id="GO:0046677">
    <property type="term" value="P:response to antibiotic"/>
    <property type="evidence" value="ECO:0007669"/>
    <property type="project" value="UniProtKB-KW"/>
</dbReference>
<feature type="active site" description="Proton acceptor" evidence="8">
    <location>
        <position position="198"/>
    </location>
</feature>
<gene>
    <name evidence="11" type="ORF">DL897_10120</name>
</gene>
<feature type="domain" description="Aminoglycoside phosphotransferase" evidence="10">
    <location>
        <begin position="32"/>
        <end position="254"/>
    </location>
</feature>
<evidence type="ECO:0000256" key="7">
    <source>
        <dbReference type="PIRNR" id="PIRNR000706"/>
    </source>
</evidence>
<keyword evidence="3 7" id="KW-0547">Nucleotide-binding</keyword>
<dbReference type="NCBIfam" id="NF033068">
    <property type="entry name" value="APH_3p"/>
    <property type="match status" value="1"/>
</dbReference>
<accession>A0A364K3T9</accession>
<keyword evidence="6 7" id="KW-0046">Antibiotic resistance</keyword>
<dbReference type="PIRSF" id="PIRSF000706">
    <property type="entry name" value="Kanamycin_kin"/>
    <property type="match status" value="1"/>
</dbReference>
<dbReference type="InterPro" id="IPR011009">
    <property type="entry name" value="Kinase-like_dom_sf"/>
</dbReference>
<evidence type="ECO:0000313" key="11">
    <source>
        <dbReference type="EMBL" id="RAL24048.1"/>
    </source>
</evidence>
<dbReference type="OrthoDB" id="3806873at2"/>
<comment type="caution">
    <text evidence="11">The sequence shown here is derived from an EMBL/GenBank/DDBJ whole genome shotgun (WGS) entry which is preliminary data.</text>
</comment>
<proteinExistence type="inferred from homology"/>
<dbReference type="InterPro" id="IPR024165">
    <property type="entry name" value="Kan/Strep_kinase"/>
</dbReference>
<dbReference type="Gene3D" id="3.90.1200.10">
    <property type="match status" value="1"/>
</dbReference>
<keyword evidence="4 7" id="KW-0418">Kinase</keyword>
<reference evidence="11 12" key="1">
    <citation type="submission" date="2018-06" db="EMBL/GenBank/DDBJ databases">
        <title>Thermoflavimicrobium daqus sp. nov., a thermophilic microbe isolated from Moutai-flavour Daqu.</title>
        <authorList>
            <person name="Wang X."/>
            <person name="Zhou H."/>
        </authorList>
    </citation>
    <scope>NUCLEOTIDE SEQUENCE [LARGE SCALE GENOMIC DNA]</scope>
    <source>
        <strain evidence="11 12">FBKL4.011</strain>
    </source>
</reference>
<name>A0A364K3T9_9BACL</name>
<evidence type="ECO:0000259" key="10">
    <source>
        <dbReference type="Pfam" id="PF01636"/>
    </source>
</evidence>
<evidence type="ECO:0000256" key="2">
    <source>
        <dbReference type="ARBA" id="ARBA00022679"/>
    </source>
</evidence>
<organism evidence="11 12">
    <name type="scientific">Thermoflavimicrobium daqui</name>
    <dbReference type="NCBI Taxonomy" id="2137476"/>
    <lineage>
        <taxon>Bacteria</taxon>
        <taxon>Bacillati</taxon>
        <taxon>Bacillota</taxon>
        <taxon>Bacilli</taxon>
        <taxon>Bacillales</taxon>
        <taxon>Thermoactinomycetaceae</taxon>
        <taxon>Thermoflavimicrobium</taxon>
    </lineage>
</organism>
<protein>
    <submittedName>
        <fullName evidence="11">Aminoglycoside 3'-phosphotransferase</fullName>
    </submittedName>
</protein>
<dbReference type="CDD" id="cd05150">
    <property type="entry name" value="APH"/>
    <property type="match status" value="1"/>
</dbReference>
<evidence type="ECO:0000256" key="9">
    <source>
        <dbReference type="PIRSR" id="PIRSR000706-2"/>
    </source>
</evidence>
<evidence type="ECO:0000256" key="5">
    <source>
        <dbReference type="ARBA" id="ARBA00022840"/>
    </source>
</evidence>
<keyword evidence="2 7" id="KW-0808">Transferase</keyword>
<evidence type="ECO:0000256" key="3">
    <source>
        <dbReference type="ARBA" id="ARBA00022741"/>
    </source>
</evidence>
<evidence type="ECO:0000256" key="1">
    <source>
        <dbReference type="ARBA" id="ARBA00006219"/>
    </source>
</evidence>
<reference evidence="11 12" key="2">
    <citation type="submission" date="2018-06" db="EMBL/GenBank/DDBJ databases">
        <authorList>
            <person name="Zhirakovskaya E."/>
        </authorList>
    </citation>
    <scope>NUCLEOTIDE SEQUENCE [LARGE SCALE GENOMIC DNA]</scope>
    <source>
        <strain evidence="11 12">FBKL4.011</strain>
    </source>
</reference>
<feature type="binding site" evidence="9">
    <location>
        <position position="203"/>
    </location>
    <ligand>
        <name>Mg(2+)</name>
        <dbReference type="ChEBI" id="CHEBI:18420"/>
    </ligand>
</feature>
<dbReference type="PANTHER" id="PTHR21310">
    <property type="entry name" value="AMINOGLYCOSIDE PHOSPHOTRANSFERASE-RELATED-RELATED"/>
    <property type="match status" value="1"/>
</dbReference>
<dbReference type="Proteomes" id="UP000251213">
    <property type="component" value="Unassembled WGS sequence"/>
</dbReference>
<evidence type="ECO:0000256" key="4">
    <source>
        <dbReference type="ARBA" id="ARBA00022777"/>
    </source>
</evidence>
<dbReference type="PANTHER" id="PTHR21310:SF41">
    <property type="entry name" value="3'-PHOSPHOTRANSFERASE, PUTATIVE-RELATED"/>
    <property type="match status" value="1"/>
</dbReference>
<dbReference type="Gene3D" id="3.30.200.20">
    <property type="entry name" value="Phosphorylase Kinase, domain 1"/>
    <property type="match status" value="1"/>
</dbReference>
<dbReference type="InterPro" id="IPR051678">
    <property type="entry name" value="AGP_Transferase"/>
</dbReference>
<dbReference type="GO" id="GO:0046872">
    <property type="term" value="F:metal ion binding"/>
    <property type="evidence" value="ECO:0007669"/>
    <property type="project" value="UniProtKB-KW"/>
</dbReference>
<dbReference type="GO" id="GO:0016773">
    <property type="term" value="F:phosphotransferase activity, alcohol group as acceptor"/>
    <property type="evidence" value="ECO:0007669"/>
    <property type="project" value="InterPro"/>
</dbReference>
<dbReference type="Pfam" id="PF01636">
    <property type="entry name" value="APH"/>
    <property type="match status" value="1"/>
</dbReference>
<comment type="similarity">
    <text evidence="1 7">Belongs to the aminoglycoside phosphotransferase family.</text>
</comment>
<dbReference type="SUPFAM" id="SSF56112">
    <property type="entry name" value="Protein kinase-like (PK-like)"/>
    <property type="match status" value="1"/>
</dbReference>
<dbReference type="AlphaFoldDB" id="A0A364K3T9"/>
<evidence type="ECO:0000256" key="6">
    <source>
        <dbReference type="ARBA" id="ARBA00023251"/>
    </source>
</evidence>
<feature type="binding site" evidence="9">
    <location>
        <position position="216"/>
    </location>
    <ligand>
        <name>Mg(2+)</name>
        <dbReference type="ChEBI" id="CHEBI:18420"/>
    </ligand>
</feature>
<dbReference type="GO" id="GO:0005524">
    <property type="term" value="F:ATP binding"/>
    <property type="evidence" value="ECO:0007669"/>
    <property type="project" value="UniProtKB-KW"/>
</dbReference>
<evidence type="ECO:0000313" key="12">
    <source>
        <dbReference type="Proteomes" id="UP000251213"/>
    </source>
</evidence>
<evidence type="ECO:0000256" key="8">
    <source>
        <dbReference type="PIRSR" id="PIRSR000706-1"/>
    </source>
</evidence>
<dbReference type="InterPro" id="IPR002575">
    <property type="entry name" value="Aminoglycoside_PTrfase"/>
</dbReference>
<keyword evidence="12" id="KW-1185">Reference proteome</keyword>
<keyword evidence="9" id="KW-0479">Metal-binding</keyword>
<keyword evidence="5 7" id="KW-0067">ATP-binding</keyword>
<dbReference type="EMBL" id="QJKK01000005">
    <property type="protein sequence ID" value="RAL24048.1"/>
    <property type="molecule type" value="Genomic_DNA"/>
</dbReference>
<keyword evidence="9" id="KW-0460">Magnesium</keyword>